<accession>A0A7J9BAS8</accession>
<keyword evidence="6" id="KW-1000">Mitochondrion outer membrane</keyword>
<feature type="non-terminal residue" evidence="10">
    <location>
        <position position="1"/>
    </location>
</feature>
<keyword evidence="4" id="KW-1134">Transmembrane beta strand</keyword>
<dbReference type="InterPro" id="IPR027246">
    <property type="entry name" value="Porin_Euk/Tom40"/>
</dbReference>
<organism evidence="10 11">
    <name type="scientific">Gossypium gossypioides</name>
    <name type="common">Mexican cotton</name>
    <name type="synonym">Selera gossypioides</name>
    <dbReference type="NCBI Taxonomy" id="34282"/>
    <lineage>
        <taxon>Eukaryota</taxon>
        <taxon>Viridiplantae</taxon>
        <taxon>Streptophyta</taxon>
        <taxon>Embryophyta</taxon>
        <taxon>Tracheophyta</taxon>
        <taxon>Spermatophyta</taxon>
        <taxon>Magnoliopsida</taxon>
        <taxon>eudicotyledons</taxon>
        <taxon>Gunneridae</taxon>
        <taxon>Pentapetalae</taxon>
        <taxon>rosids</taxon>
        <taxon>malvids</taxon>
        <taxon>Malvales</taxon>
        <taxon>Malvaceae</taxon>
        <taxon>Malvoideae</taxon>
        <taxon>Gossypium</taxon>
    </lineage>
</organism>
<keyword evidence="3" id="KW-0813">Transport</keyword>
<comment type="subcellular location">
    <subcellularLocation>
        <location evidence="1">Mitochondrion outer membrane</location>
        <topology evidence="1">Multi-pass membrane protein</topology>
    </subcellularLocation>
</comment>
<keyword evidence="9" id="KW-0472">Membrane</keyword>
<name>A0A7J9BAS8_GOSGO</name>
<dbReference type="Pfam" id="PF01459">
    <property type="entry name" value="Porin_3"/>
    <property type="match status" value="1"/>
</dbReference>
<evidence type="ECO:0000256" key="9">
    <source>
        <dbReference type="ARBA" id="ARBA00023136"/>
    </source>
</evidence>
<reference evidence="10 11" key="1">
    <citation type="journal article" date="2019" name="Genome Biol. Evol.">
        <title>Insights into the evolution of the New World diploid cottons (Gossypium, subgenus Houzingenia) based on genome sequencing.</title>
        <authorList>
            <person name="Grover C.E."/>
            <person name="Arick M.A. 2nd"/>
            <person name="Thrash A."/>
            <person name="Conover J.L."/>
            <person name="Sanders W.S."/>
            <person name="Peterson D.G."/>
            <person name="Frelichowski J.E."/>
            <person name="Scheffler J.A."/>
            <person name="Scheffler B.E."/>
            <person name="Wendel J.F."/>
        </authorList>
    </citation>
    <scope>NUCLEOTIDE SEQUENCE [LARGE SCALE GENOMIC DNA]</scope>
    <source>
        <strain evidence="10">5</strain>
        <tissue evidence="10">Leaf</tissue>
    </source>
</reference>
<dbReference type="InterPro" id="IPR023614">
    <property type="entry name" value="Porin_dom_sf"/>
</dbReference>
<evidence type="ECO:0000256" key="1">
    <source>
        <dbReference type="ARBA" id="ARBA00004374"/>
    </source>
</evidence>
<keyword evidence="11" id="KW-1185">Reference proteome</keyword>
<keyword evidence="8" id="KW-0496">Mitochondrion</keyword>
<evidence type="ECO:0000256" key="4">
    <source>
        <dbReference type="ARBA" id="ARBA00022452"/>
    </source>
</evidence>
<dbReference type="Gene3D" id="2.40.160.10">
    <property type="entry name" value="Porin"/>
    <property type="match status" value="1"/>
</dbReference>
<evidence type="ECO:0000256" key="2">
    <source>
        <dbReference type="ARBA" id="ARBA00010510"/>
    </source>
</evidence>
<dbReference type="EMBL" id="JABEZY010000002">
    <property type="protein sequence ID" value="MBA0733378.1"/>
    <property type="molecule type" value="Genomic_DNA"/>
</dbReference>
<evidence type="ECO:0000256" key="6">
    <source>
        <dbReference type="ARBA" id="ARBA00022787"/>
    </source>
</evidence>
<evidence type="ECO:0000313" key="10">
    <source>
        <dbReference type="EMBL" id="MBA0733378.1"/>
    </source>
</evidence>
<evidence type="ECO:0000256" key="8">
    <source>
        <dbReference type="ARBA" id="ARBA00023128"/>
    </source>
</evidence>
<gene>
    <name evidence="10" type="ORF">Gogos_017402</name>
</gene>
<dbReference type="AlphaFoldDB" id="A0A7J9BAS8"/>
<dbReference type="GO" id="GO:0030150">
    <property type="term" value="P:protein import into mitochondrial matrix"/>
    <property type="evidence" value="ECO:0007669"/>
    <property type="project" value="InterPro"/>
</dbReference>
<comment type="caution">
    <text evidence="10">The sequence shown here is derived from an EMBL/GenBank/DDBJ whole genome shotgun (WGS) entry which is preliminary data.</text>
</comment>
<evidence type="ECO:0000313" key="11">
    <source>
        <dbReference type="Proteomes" id="UP000593579"/>
    </source>
</evidence>
<dbReference type="GO" id="GO:0008320">
    <property type="term" value="F:protein transmembrane transporter activity"/>
    <property type="evidence" value="ECO:0007669"/>
    <property type="project" value="InterPro"/>
</dbReference>
<proteinExistence type="inferred from homology"/>
<dbReference type="PANTHER" id="PTHR10802">
    <property type="entry name" value="MITOCHONDRIAL IMPORT RECEPTOR SUBUNIT TOM40"/>
    <property type="match status" value="1"/>
</dbReference>
<keyword evidence="5" id="KW-0812">Transmembrane</keyword>
<dbReference type="OrthoDB" id="19656at2759"/>
<evidence type="ECO:0000256" key="5">
    <source>
        <dbReference type="ARBA" id="ARBA00022692"/>
    </source>
</evidence>
<dbReference type="InterPro" id="IPR037930">
    <property type="entry name" value="Tom40"/>
</dbReference>
<comment type="similarity">
    <text evidence="2">Belongs to the Tom40 family.</text>
</comment>
<evidence type="ECO:0000256" key="7">
    <source>
        <dbReference type="ARBA" id="ARBA00022927"/>
    </source>
</evidence>
<sequence length="203" mass="22490">SVTPHLSLGGEVFWAGQHRKSGIGYAGRYETDKMVLAAGFHPLLSAFQYLFLQLLVGAVYDFQYVSEPVIKELVDGMVSLVITRNILSLLYAYTTSLSIRCLQVATGQVASTGMVALSYVQKVSEKVSLASDFMYNYMSKDVTASVGYDYILRQCRLRGKIDSNGCTTAFLEERLNMGLNFILSAEIDHKKKDYKFGFGLTVG</sequence>
<dbReference type="GO" id="GO:0005741">
    <property type="term" value="C:mitochondrial outer membrane"/>
    <property type="evidence" value="ECO:0007669"/>
    <property type="project" value="UniProtKB-SubCell"/>
</dbReference>
<evidence type="ECO:0000256" key="3">
    <source>
        <dbReference type="ARBA" id="ARBA00022448"/>
    </source>
</evidence>
<dbReference type="Proteomes" id="UP000593579">
    <property type="component" value="Unassembled WGS sequence"/>
</dbReference>
<protein>
    <submittedName>
        <fullName evidence="10">Uncharacterized protein</fullName>
    </submittedName>
</protein>
<keyword evidence="7" id="KW-0653">Protein transport</keyword>